<evidence type="ECO:0000313" key="2">
    <source>
        <dbReference type="Proteomes" id="UP001054945"/>
    </source>
</evidence>
<organism evidence="1 2">
    <name type="scientific">Caerostris extrusa</name>
    <name type="common">Bark spider</name>
    <name type="synonym">Caerostris bankana</name>
    <dbReference type="NCBI Taxonomy" id="172846"/>
    <lineage>
        <taxon>Eukaryota</taxon>
        <taxon>Metazoa</taxon>
        <taxon>Ecdysozoa</taxon>
        <taxon>Arthropoda</taxon>
        <taxon>Chelicerata</taxon>
        <taxon>Arachnida</taxon>
        <taxon>Araneae</taxon>
        <taxon>Araneomorphae</taxon>
        <taxon>Entelegynae</taxon>
        <taxon>Araneoidea</taxon>
        <taxon>Araneidae</taxon>
        <taxon>Caerostris</taxon>
    </lineage>
</organism>
<name>A0AAV4VUE8_CAEEX</name>
<keyword evidence="2" id="KW-1185">Reference proteome</keyword>
<gene>
    <name evidence="1" type="ORF">CEXT_790681</name>
</gene>
<accession>A0AAV4VUE8</accession>
<dbReference type="Proteomes" id="UP001054945">
    <property type="component" value="Unassembled WGS sequence"/>
</dbReference>
<proteinExistence type="predicted"/>
<reference evidence="1 2" key="1">
    <citation type="submission" date="2021-06" db="EMBL/GenBank/DDBJ databases">
        <title>Caerostris extrusa draft genome.</title>
        <authorList>
            <person name="Kono N."/>
            <person name="Arakawa K."/>
        </authorList>
    </citation>
    <scope>NUCLEOTIDE SEQUENCE [LARGE SCALE GENOMIC DNA]</scope>
</reference>
<protein>
    <submittedName>
        <fullName evidence="1">Uncharacterized protein</fullName>
    </submittedName>
</protein>
<sequence length="134" mass="15093">MTDCETVGGLRSCLKHTPGRLNKVFVDFLRVHYKNCRLPSSKSWGERSATLSKYEDTADSVAQVIRNPKLTYLWPHALLMFRDECPPVLLLSLTGPHVNVIEAIIALNAIAVREILVILYACFLAVDKYLCETD</sequence>
<comment type="caution">
    <text evidence="1">The sequence shown here is derived from an EMBL/GenBank/DDBJ whole genome shotgun (WGS) entry which is preliminary data.</text>
</comment>
<dbReference type="EMBL" id="BPLR01015159">
    <property type="protein sequence ID" value="GIY74047.1"/>
    <property type="molecule type" value="Genomic_DNA"/>
</dbReference>
<dbReference type="AlphaFoldDB" id="A0AAV4VUE8"/>
<evidence type="ECO:0000313" key="1">
    <source>
        <dbReference type="EMBL" id="GIY74047.1"/>
    </source>
</evidence>